<dbReference type="GO" id="GO:0016887">
    <property type="term" value="F:ATP hydrolysis activity"/>
    <property type="evidence" value="ECO:0007669"/>
    <property type="project" value="InterPro"/>
</dbReference>
<evidence type="ECO:0000313" key="2">
    <source>
        <dbReference type="EMBL" id="SLM94031.1"/>
    </source>
</evidence>
<keyword evidence="3" id="KW-1185">Reference proteome</keyword>
<dbReference type="Proteomes" id="UP000196581">
    <property type="component" value="Unassembled WGS sequence"/>
</dbReference>
<dbReference type="InterPro" id="IPR050921">
    <property type="entry name" value="T4SS_GSP_E_ATPase"/>
</dbReference>
<dbReference type="PANTHER" id="PTHR30486">
    <property type="entry name" value="TWITCHING MOTILITY PROTEIN PILT"/>
    <property type="match status" value="1"/>
</dbReference>
<name>A0A1X6X4P4_9MICO</name>
<evidence type="ECO:0000313" key="3">
    <source>
        <dbReference type="Proteomes" id="UP000196581"/>
    </source>
</evidence>
<dbReference type="AlphaFoldDB" id="A0A1X6X4P4"/>
<comment type="similarity">
    <text evidence="1">Belongs to the GSP E family.</text>
</comment>
<sequence>MLTESGIAELIERLLCTTGRRDDLSSPLIDAALPECSCLHIMLPDITDSHPPVNVRKFIARIPSPHDVVEAGSLTPAAAGSLDAAVVDDANILVTGQTQASTPTWALRLQ</sequence>
<reference evidence="3" key="1">
    <citation type="submission" date="2017-02" db="EMBL/GenBank/DDBJ databases">
        <authorList>
            <person name="Dridi B."/>
        </authorList>
    </citation>
    <scope>NUCLEOTIDE SEQUENCE [LARGE SCALE GENOMIC DNA]</scope>
    <source>
        <strain evidence="3">B Co 03.10</strain>
    </source>
</reference>
<dbReference type="EMBL" id="FWFF01000004">
    <property type="protein sequence ID" value="SLM94031.1"/>
    <property type="molecule type" value="Genomic_DNA"/>
</dbReference>
<protein>
    <submittedName>
        <fullName evidence="2">Type II secretion system protein E</fullName>
    </submittedName>
</protein>
<accession>A0A1X6X4P4</accession>
<proteinExistence type="inferred from homology"/>
<dbReference type="PANTHER" id="PTHR30486:SF6">
    <property type="entry name" value="TYPE IV PILUS RETRACTATION ATPASE PILT"/>
    <property type="match status" value="1"/>
</dbReference>
<dbReference type="RefSeq" id="WP_087005089.1">
    <property type="nucleotide sequence ID" value="NZ_FWFF01000004.1"/>
</dbReference>
<gene>
    <name evidence="2" type="ORF">FM105_03980</name>
</gene>
<organism evidence="2 3">
    <name type="scientific">Brevibacterium yomogidense</name>
    <dbReference type="NCBI Taxonomy" id="946573"/>
    <lineage>
        <taxon>Bacteria</taxon>
        <taxon>Bacillati</taxon>
        <taxon>Actinomycetota</taxon>
        <taxon>Actinomycetes</taxon>
        <taxon>Micrococcales</taxon>
        <taxon>Brevibacteriaceae</taxon>
        <taxon>Brevibacterium</taxon>
    </lineage>
</organism>
<evidence type="ECO:0000256" key="1">
    <source>
        <dbReference type="ARBA" id="ARBA00006611"/>
    </source>
</evidence>
<dbReference type="Gene3D" id="3.30.450.380">
    <property type="match status" value="1"/>
</dbReference>